<dbReference type="EMBL" id="CAJOBA010001572">
    <property type="protein sequence ID" value="CAF3603166.1"/>
    <property type="molecule type" value="Genomic_DNA"/>
</dbReference>
<proteinExistence type="predicted"/>
<gene>
    <name evidence="4" type="ORF">GPM918_LOCUS14520</name>
    <name evidence="3" type="ORF">OVA965_LOCUS5546</name>
    <name evidence="6" type="ORF">SRO942_LOCUS14518</name>
    <name evidence="5" type="ORF">TMI583_LOCUS5541</name>
</gene>
<keyword evidence="2" id="KW-0812">Transmembrane</keyword>
<dbReference type="EMBL" id="CAJNOQ010003508">
    <property type="protein sequence ID" value="CAF1015958.1"/>
    <property type="molecule type" value="Genomic_DNA"/>
</dbReference>
<accession>A0A814HXK7</accession>
<organism evidence="4 7">
    <name type="scientific">Didymodactylos carnosus</name>
    <dbReference type="NCBI Taxonomy" id="1234261"/>
    <lineage>
        <taxon>Eukaryota</taxon>
        <taxon>Metazoa</taxon>
        <taxon>Spiralia</taxon>
        <taxon>Gnathifera</taxon>
        <taxon>Rotifera</taxon>
        <taxon>Eurotatoria</taxon>
        <taxon>Bdelloidea</taxon>
        <taxon>Philodinida</taxon>
        <taxon>Philodinidae</taxon>
        <taxon>Didymodactylos</taxon>
    </lineage>
</organism>
<evidence type="ECO:0000256" key="1">
    <source>
        <dbReference type="SAM" id="MobiDB-lite"/>
    </source>
</evidence>
<dbReference type="Proteomes" id="UP000677228">
    <property type="component" value="Unassembled WGS sequence"/>
</dbReference>
<evidence type="ECO:0000313" key="5">
    <source>
        <dbReference type="EMBL" id="CAF3603166.1"/>
    </source>
</evidence>
<dbReference type="Proteomes" id="UP000682733">
    <property type="component" value="Unassembled WGS sequence"/>
</dbReference>
<keyword evidence="7" id="KW-1185">Reference proteome</keyword>
<comment type="caution">
    <text evidence="4">The sequence shown here is derived from an EMBL/GenBank/DDBJ whole genome shotgun (WGS) entry which is preliminary data.</text>
</comment>
<evidence type="ECO:0000256" key="2">
    <source>
        <dbReference type="SAM" id="Phobius"/>
    </source>
</evidence>
<keyword evidence="2" id="KW-1133">Transmembrane helix</keyword>
<dbReference type="AlphaFoldDB" id="A0A814HXK7"/>
<evidence type="ECO:0000313" key="6">
    <source>
        <dbReference type="EMBL" id="CAF3787471.1"/>
    </source>
</evidence>
<feature type="region of interest" description="Disordered" evidence="1">
    <location>
        <begin position="94"/>
        <end position="135"/>
    </location>
</feature>
<dbReference type="Proteomes" id="UP000663829">
    <property type="component" value="Unassembled WGS sequence"/>
</dbReference>
<evidence type="ECO:0000313" key="3">
    <source>
        <dbReference type="EMBL" id="CAF0818983.1"/>
    </source>
</evidence>
<keyword evidence="2" id="KW-0472">Membrane</keyword>
<feature type="transmembrane region" description="Helical" evidence="2">
    <location>
        <begin position="51"/>
        <end position="72"/>
    </location>
</feature>
<evidence type="ECO:0000313" key="7">
    <source>
        <dbReference type="Proteomes" id="UP000663829"/>
    </source>
</evidence>
<reference evidence="4" key="1">
    <citation type="submission" date="2021-02" db="EMBL/GenBank/DDBJ databases">
        <authorList>
            <person name="Nowell W R."/>
        </authorList>
    </citation>
    <scope>NUCLEOTIDE SEQUENCE</scope>
</reference>
<dbReference type="EMBL" id="CAJOBC010003507">
    <property type="protein sequence ID" value="CAF3787471.1"/>
    <property type="molecule type" value="Genomic_DNA"/>
</dbReference>
<name>A0A814HXK7_9BILA</name>
<dbReference type="EMBL" id="CAJNOK010001573">
    <property type="protein sequence ID" value="CAF0818983.1"/>
    <property type="molecule type" value="Genomic_DNA"/>
</dbReference>
<evidence type="ECO:0000313" key="4">
    <source>
        <dbReference type="EMBL" id="CAF1015958.1"/>
    </source>
</evidence>
<protein>
    <submittedName>
        <fullName evidence="4">Uncharacterized protein</fullName>
    </submittedName>
</protein>
<dbReference type="Proteomes" id="UP000681722">
    <property type="component" value="Unassembled WGS sequence"/>
</dbReference>
<sequence>MIGQKTGDDNTLGNQQNNQQNCQITNVIADVKQGLTDYHQSFQVNSWKDRVILAVAVIILCGIIVVLYKFGIIKCCFPLHIRLADSLRDRTPHQSALKSARLQSPAHTGFTPNPTVNQLPSSHHPTSLYNSPMQS</sequence>